<dbReference type="InterPro" id="IPR031815">
    <property type="entry name" value="DUF5074"/>
</dbReference>
<evidence type="ECO:0000313" key="2">
    <source>
        <dbReference type="Proteomes" id="UP000318010"/>
    </source>
</evidence>
<protein>
    <submittedName>
        <fullName evidence="1">YncE family protein</fullName>
    </submittedName>
</protein>
<dbReference type="AlphaFoldDB" id="A0A563U460"/>
<dbReference type="PROSITE" id="PS51257">
    <property type="entry name" value="PROKAR_LIPOPROTEIN"/>
    <property type="match status" value="1"/>
</dbReference>
<dbReference type="Gene3D" id="2.130.10.10">
    <property type="entry name" value="YVTN repeat-like/Quinoprotein amine dehydrogenase"/>
    <property type="match status" value="1"/>
</dbReference>
<dbReference type="EMBL" id="VOEI01000003">
    <property type="protein sequence ID" value="TWR26112.1"/>
    <property type="molecule type" value="Genomic_DNA"/>
</dbReference>
<dbReference type="InterPro" id="IPR051200">
    <property type="entry name" value="Host-pathogen_enzymatic-act"/>
</dbReference>
<proteinExistence type="predicted"/>
<dbReference type="RefSeq" id="WP_146271226.1">
    <property type="nucleotide sequence ID" value="NZ_VOEI01000003.1"/>
</dbReference>
<reference evidence="1 2" key="1">
    <citation type="submission" date="2019-07" db="EMBL/GenBank/DDBJ databases">
        <authorList>
            <person name="Kim J."/>
        </authorList>
    </citation>
    <scope>NUCLEOTIDE SEQUENCE [LARGE SCALE GENOMIC DNA]</scope>
    <source>
        <strain evidence="1 2">MJ1a</strain>
    </source>
</reference>
<name>A0A563U460_9SPHI</name>
<comment type="caution">
    <text evidence="1">The sequence shown here is derived from an EMBL/GenBank/DDBJ whole genome shotgun (WGS) entry which is preliminary data.</text>
</comment>
<organism evidence="1 2">
    <name type="scientific">Mucilaginibacter achroorhodeus</name>
    <dbReference type="NCBI Taxonomy" id="2599294"/>
    <lineage>
        <taxon>Bacteria</taxon>
        <taxon>Pseudomonadati</taxon>
        <taxon>Bacteroidota</taxon>
        <taxon>Sphingobacteriia</taxon>
        <taxon>Sphingobacteriales</taxon>
        <taxon>Sphingobacteriaceae</taxon>
        <taxon>Mucilaginibacter</taxon>
    </lineage>
</organism>
<dbReference type="InterPro" id="IPR015943">
    <property type="entry name" value="WD40/YVTN_repeat-like_dom_sf"/>
</dbReference>
<accession>A0A563U460</accession>
<keyword evidence="2" id="KW-1185">Reference proteome</keyword>
<sequence>MNKLQLKGLIAIAALASVFSSCRKDRITPDPVDPVAPANGIYILNEGNFSRNNSSLSFFSIASKTTTPDIFKTVNGRGLGDTGNDAKIYGSKMYIAVNVSSTIEVVDAKTAKSIKQIKLTNGGVDRQPRSIVFNKNKAFISSYDGTVSVLDTASLTVDKYITVGRNPEEMVISNGKLYVANSGGLDYANPDKTVSVIDLTTLTEIKKVDITSTNPINIAADNYGDIYVLAYGTDYPSKPKLIIIDNKTDAVKTSKDIDAGYGTSFIVVGDNAYYITDAGKIAVYNVKTEVTKSENFITDGTIFKAPYALAVDPVTQQIYVTDAIDYSSNGRLYTFNDAGKNQDVNKKGYVMDTGINPGTIVLLSK</sequence>
<evidence type="ECO:0000313" key="1">
    <source>
        <dbReference type="EMBL" id="TWR26112.1"/>
    </source>
</evidence>
<gene>
    <name evidence="1" type="ORF">FPZ42_10810</name>
</gene>
<dbReference type="OrthoDB" id="792648at2"/>
<dbReference type="PANTHER" id="PTHR47197">
    <property type="entry name" value="PROTEIN NIRF"/>
    <property type="match status" value="1"/>
</dbReference>
<dbReference type="PANTHER" id="PTHR47197:SF3">
    <property type="entry name" value="DIHYDRO-HEME D1 DEHYDROGENASE"/>
    <property type="match status" value="1"/>
</dbReference>
<dbReference type="Proteomes" id="UP000318010">
    <property type="component" value="Unassembled WGS sequence"/>
</dbReference>
<dbReference type="Pfam" id="PF16819">
    <property type="entry name" value="DUF5074"/>
    <property type="match status" value="1"/>
</dbReference>
<dbReference type="SUPFAM" id="SSF51004">
    <property type="entry name" value="C-terminal (heme d1) domain of cytochrome cd1-nitrite reductase"/>
    <property type="match status" value="1"/>
</dbReference>
<dbReference type="InterPro" id="IPR011048">
    <property type="entry name" value="Haem_d1_sf"/>
</dbReference>